<evidence type="ECO:0000313" key="7">
    <source>
        <dbReference type="Proteomes" id="UP000807371"/>
    </source>
</evidence>
<dbReference type="NCBIfam" id="NF002367">
    <property type="entry name" value="PRK01346.1-4"/>
    <property type="match status" value="1"/>
</dbReference>
<dbReference type="Gene3D" id="3.30.1050.10">
    <property type="entry name" value="SCP2 sterol-binding domain"/>
    <property type="match status" value="1"/>
</dbReference>
<dbReference type="Proteomes" id="UP000807371">
    <property type="component" value="Unassembled WGS sequence"/>
</dbReference>
<protein>
    <submittedName>
        <fullName evidence="6">GNAT family N-acetyltransferase</fullName>
    </submittedName>
</protein>
<comment type="caution">
    <text evidence="6">The sequence shown here is derived from an EMBL/GenBank/DDBJ whole genome shotgun (WGS) entry which is preliminary data.</text>
</comment>
<dbReference type="InterPro" id="IPR022902">
    <property type="entry name" value="NAcTrfase_Eis"/>
</dbReference>
<dbReference type="PANTHER" id="PTHR37817:SF1">
    <property type="entry name" value="N-ACETYLTRANSFERASE EIS"/>
    <property type="match status" value="1"/>
</dbReference>
<dbReference type="PANTHER" id="PTHR37817">
    <property type="entry name" value="N-ACETYLTRANSFERASE EIS"/>
    <property type="match status" value="1"/>
</dbReference>
<dbReference type="RefSeq" id="WP_197987377.1">
    <property type="nucleotide sequence ID" value="NZ_JACYXC010000001.1"/>
</dbReference>
<dbReference type="Pfam" id="PF13527">
    <property type="entry name" value="Acetyltransf_9"/>
    <property type="match status" value="1"/>
</dbReference>
<keyword evidence="2 4" id="KW-0808">Transferase</keyword>
<feature type="domain" description="N-acetyltransferase" evidence="5">
    <location>
        <begin position="7"/>
        <end position="152"/>
    </location>
</feature>
<evidence type="ECO:0000256" key="2">
    <source>
        <dbReference type="ARBA" id="ARBA00022679"/>
    </source>
</evidence>
<gene>
    <name evidence="6" type="ORF">IHE55_01640</name>
</gene>
<evidence type="ECO:0000313" key="6">
    <source>
        <dbReference type="EMBL" id="MBH5333574.1"/>
    </source>
</evidence>
<evidence type="ECO:0000256" key="4">
    <source>
        <dbReference type="HAMAP-Rule" id="MF_01812"/>
    </source>
</evidence>
<dbReference type="InterPro" id="IPR016181">
    <property type="entry name" value="Acyl_CoA_acyltransferase"/>
</dbReference>
<feature type="active site" description="Proton acceptor; via carboxylate" evidence="4">
    <location>
        <position position="407"/>
    </location>
</feature>
<feature type="binding site" evidence="4">
    <location>
        <begin position="120"/>
        <end position="121"/>
    </location>
    <ligand>
        <name>acetyl-CoA</name>
        <dbReference type="ChEBI" id="CHEBI:57288"/>
    </ligand>
</feature>
<reference evidence="6 7" key="1">
    <citation type="submission" date="2020-09" db="EMBL/GenBank/DDBJ databases">
        <title>Biosynthesis of the nuclear factor of activated T cells inhibitor NFAT-133 and its congeners in Streptomyces pactum.</title>
        <authorList>
            <person name="Zhou W."/>
            <person name="Posri P."/>
            <person name="Abugrain M.E."/>
            <person name="Weisberg A.J."/>
            <person name="Chang J.H."/>
            <person name="Mahmud T."/>
        </authorList>
    </citation>
    <scope>NUCLEOTIDE SEQUENCE [LARGE SCALE GENOMIC DNA]</scope>
    <source>
        <strain evidence="6 7">ATCC 27456</strain>
    </source>
</reference>
<evidence type="ECO:0000256" key="1">
    <source>
        <dbReference type="ARBA" id="ARBA00009213"/>
    </source>
</evidence>
<dbReference type="InterPro" id="IPR051554">
    <property type="entry name" value="Acetyltransferase_Eis"/>
</dbReference>
<organism evidence="6 7">
    <name type="scientific">Streptomyces pactum</name>
    <dbReference type="NCBI Taxonomy" id="68249"/>
    <lineage>
        <taxon>Bacteria</taxon>
        <taxon>Bacillati</taxon>
        <taxon>Actinomycetota</taxon>
        <taxon>Actinomycetes</taxon>
        <taxon>Kitasatosporales</taxon>
        <taxon>Streptomycetaceae</taxon>
        <taxon>Streptomyces</taxon>
    </lineage>
</organism>
<keyword evidence="3 4" id="KW-0012">Acyltransferase</keyword>
<evidence type="ECO:0000259" key="5">
    <source>
        <dbReference type="PROSITE" id="PS51186"/>
    </source>
</evidence>
<feature type="binding site" evidence="4">
    <location>
        <begin position="92"/>
        <end position="97"/>
    </location>
    <ligand>
        <name>acetyl-CoA</name>
        <dbReference type="ChEBI" id="CHEBI:57288"/>
    </ligand>
</feature>
<feature type="binding site" evidence="4">
    <location>
        <begin position="84"/>
        <end position="86"/>
    </location>
    <ligand>
        <name>acetyl-CoA</name>
        <dbReference type="ChEBI" id="CHEBI:57288"/>
    </ligand>
</feature>
<dbReference type="Pfam" id="PF13530">
    <property type="entry name" value="SCP2_2"/>
    <property type="match status" value="1"/>
</dbReference>
<evidence type="ECO:0000256" key="3">
    <source>
        <dbReference type="ARBA" id="ARBA00023315"/>
    </source>
</evidence>
<proteinExistence type="inferred from homology"/>
<name>A0ABS0NEL7_9ACTN</name>
<dbReference type="EMBL" id="JACYXC010000001">
    <property type="protein sequence ID" value="MBH5333574.1"/>
    <property type="molecule type" value="Genomic_DNA"/>
</dbReference>
<feature type="active site" description="Proton donor" evidence="4">
    <location>
        <position position="125"/>
    </location>
</feature>
<dbReference type="InterPro" id="IPR000182">
    <property type="entry name" value="GNAT_dom"/>
</dbReference>
<dbReference type="InterPro" id="IPR025559">
    <property type="entry name" value="Eis_dom"/>
</dbReference>
<keyword evidence="7" id="KW-1185">Reference proteome</keyword>
<comment type="similarity">
    <text evidence="1 4">Belongs to the acetyltransferase Eis family.</text>
</comment>
<dbReference type="InterPro" id="IPR041380">
    <property type="entry name" value="Acetyltransf_17"/>
</dbReference>
<accession>A0ABS0NEL7</accession>
<dbReference type="SUPFAM" id="SSF55718">
    <property type="entry name" value="SCP-like"/>
    <property type="match status" value="1"/>
</dbReference>
<dbReference type="Pfam" id="PF17668">
    <property type="entry name" value="Acetyltransf_17"/>
    <property type="match status" value="1"/>
</dbReference>
<dbReference type="SUPFAM" id="SSF55729">
    <property type="entry name" value="Acyl-CoA N-acyltransferases (Nat)"/>
    <property type="match status" value="1"/>
</dbReference>
<dbReference type="PROSITE" id="PS51186">
    <property type="entry name" value="GNAT"/>
    <property type="match status" value="1"/>
</dbReference>
<dbReference type="Gene3D" id="3.40.630.30">
    <property type="match status" value="2"/>
</dbReference>
<dbReference type="InterPro" id="IPR036527">
    <property type="entry name" value="SCP2_sterol-bd_dom_sf"/>
</dbReference>
<sequence length="407" mass="44616">MDRHPDLHFRELPETDIDRALALAYLVFHESPEDDRRKHHHEMLRESARIGAYDGDRLVGSLAALRFTLSVPGGELPCAGVTMVNVAPTHRRRGVLSGMVAELYRRCGTEGWPLAALWASEAVIYGRFGFGHGTRGQTIEIDSRTPLALRVSPDERPLRLVDPTEAPALLGPYYERTRELRAGRHARSEAWWREEWLVEKDEEDGDLSPPRIVALGDPLAGYAVYRTKSDGEGCGPVRVDELEADTPAVAAALWRYLASIDLTGTVRAWGRPMDDPLQHLAADRDQVRVTSVFPSLWLRLVDVPGALRARSWAADVDLVLDVTDTHLPANSGPHRLTVSGGHASWEPAAGPADLALDVRELASCYLGGTPVAELVRAGLVTEHTPGAAAALDAALRTEYAPHTVDEF</sequence>
<comment type="subunit">
    <text evidence="4">Homohexamer; trimer of dimers.</text>
</comment>
<dbReference type="HAMAP" id="MF_01812">
    <property type="entry name" value="Eis"/>
    <property type="match status" value="1"/>
</dbReference>